<dbReference type="STRING" id="417102.CA982_24285"/>
<accession>A0A243Q3T2</accession>
<sequence>MCGCPGHGGQVWHALGAGSEASGPNNLGAGSEASGPNKLGAGSEASGPSIPGAGSEASGSFDHEPGSIPSRGAQTAVCSPSEPRSSTQRRDRGRDAGRLRARRGVR</sequence>
<organism evidence="2 3">
    <name type="scientific">Gordonia lacunae</name>
    <dbReference type="NCBI Taxonomy" id="417102"/>
    <lineage>
        <taxon>Bacteria</taxon>
        <taxon>Bacillati</taxon>
        <taxon>Actinomycetota</taxon>
        <taxon>Actinomycetes</taxon>
        <taxon>Mycobacteriales</taxon>
        <taxon>Gordoniaceae</taxon>
        <taxon>Gordonia</taxon>
    </lineage>
</organism>
<evidence type="ECO:0000313" key="2">
    <source>
        <dbReference type="EMBL" id="OUC75949.1"/>
    </source>
</evidence>
<protein>
    <submittedName>
        <fullName evidence="2">Uncharacterized protein</fullName>
    </submittedName>
</protein>
<name>A0A243Q3T2_9ACTN</name>
<comment type="caution">
    <text evidence="2">The sequence shown here is derived from an EMBL/GenBank/DDBJ whole genome shotgun (WGS) entry which is preliminary data.</text>
</comment>
<feature type="compositionally biased region" description="Polar residues" evidence="1">
    <location>
        <begin position="72"/>
        <end position="86"/>
    </location>
</feature>
<dbReference type="EMBL" id="NGFO01000045">
    <property type="protein sequence ID" value="OUC75949.1"/>
    <property type="molecule type" value="Genomic_DNA"/>
</dbReference>
<evidence type="ECO:0000256" key="1">
    <source>
        <dbReference type="SAM" id="MobiDB-lite"/>
    </source>
</evidence>
<dbReference type="AlphaFoldDB" id="A0A243Q3T2"/>
<proteinExistence type="predicted"/>
<evidence type="ECO:0000313" key="3">
    <source>
        <dbReference type="Proteomes" id="UP000194632"/>
    </source>
</evidence>
<feature type="region of interest" description="Disordered" evidence="1">
    <location>
        <begin position="1"/>
        <end position="106"/>
    </location>
</feature>
<keyword evidence="3" id="KW-1185">Reference proteome</keyword>
<dbReference type="Proteomes" id="UP000194632">
    <property type="component" value="Unassembled WGS sequence"/>
</dbReference>
<gene>
    <name evidence="2" type="ORF">CA982_24285</name>
</gene>
<reference evidence="2 3" key="1">
    <citation type="submission" date="2017-05" db="EMBL/GenBank/DDBJ databases">
        <title>Biotechnological potential of actinobacteria isolated from South African environments.</title>
        <authorList>
            <person name="Le Roes-Hill M."/>
            <person name="Prins A."/>
            <person name="Durrell K.A."/>
        </authorList>
    </citation>
    <scope>NUCLEOTIDE SEQUENCE [LARGE SCALE GENOMIC DNA]</scope>
    <source>
        <strain evidence="2">BS2</strain>
    </source>
</reference>
<feature type="compositionally biased region" description="Basic and acidic residues" evidence="1">
    <location>
        <begin position="88"/>
        <end position="98"/>
    </location>
</feature>